<evidence type="ECO:0000259" key="1">
    <source>
        <dbReference type="Pfam" id="PF00443"/>
    </source>
</evidence>
<dbReference type="Gene3D" id="3.90.70.10">
    <property type="entry name" value="Cysteine proteinases"/>
    <property type="match status" value="1"/>
</dbReference>
<protein>
    <recommendedName>
        <fullName evidence="1">Peptidase C19 ubiquitin carboxyl-terminal hydrolase domain-containing protein</fullName>
    </recommendedName>
</protein>
<keyword evidence="3" id="KW-1185">Reference proteome</keyword>
<comment type="caution">
    <text evidence="2">The sequence shown here is derived from an EMBL/GenBank/DDBJ whole genome shotgun (WGS) entry which is preliminary data.</text>
</comment>
<name>A0A162QMA1_MUCCL</name>
<dbReference type="EMBL" id="AMYB01000007">
    <property type="protein sequence ID" value="OAD00639.1"/>
    <property type="molecule type" value="Genomic_DNA"/>
</dbReference>
<dbReference type="Proteomes" id="UP000077051">
    <property type="component" value="Unassembled WGS sequence"/>
</dbReference>
<dbReference type="CDD" id="cd02257">
    <property type="entry name" value="Peptidase_C19"/>
    <property type="match status" value="1"/>
</dbReference>
<accession>A0A162QMA1</accession>
<gene>
    <name evidence="2" type="ORF">MUCCIDRAFT_114130</name>
</gene>
<feature type="domain" description="Peptidase C19 ubiquitin carboxyl-terminal hydrolase" evidence="1">
    <location>
        <begin position="143"/>
        <end position="214"/>
    </location>
</feature>
<evidence type="ECO:0000313" key="2">
    <source>
        <dbReference type="EMBL" id="OAD00639.1"/>
    </source>
</evidence>
<organism evidence="2 3">
    <name type="scientific">Mucor lusitanicus CBS 277.49</name>
    <dbReference type="NCBI Taxonomy" id="747725"/>
    <lineage>
        <taxon>Eukaryota</taxon>
        <taxon>Fungi</taxon>
        <taxon>Fungi incertae sedis</taxon>
        <taxon>Mucoromycota</taxon>
        <taxon>Mucoromycotina</taxon>
        <taxon>Mucoromycetes</taxon>
        <taxon>Mucorales</taxon>
        <taxon>Mucorineae</taxon>
        <taxon>Mucoraceae</taxon>
        <taxon>Mucor</taxon>
    </lineage>
</organism>
<dbReference type="VEuPathDB" id="FungiDB:MUCCIDRAFT_114130"/>
<dbReference type="Pfam" id="PF00443">
    <property type="entry name" value="UCH"/>
    <property type="match status" value="1"/>
</dbReference>
<reference evidence="2 3" key="1">
    <citation type="submission" date="2015-06" db="EMBL/GenBank/DDBJ databases">
        <title>Expansion of signal transduction pathways in fungi by whole-genome duplication.</title>
        <authorList>
            <consortium name="DOE Joint Genome Institute"/>
            <person name="Corrochano L.M."/>
            <person name="Kuo A."/>
            <person name="Marcet-Houben M."/>
            <person name="Polaino S."/>
            <person name="Salamov A."/>
            <person name="Villalobos J.M."/>
            <person name="Alvarez M.I."/>
            <person name="Avalos J."/>
            <person name="Benito E.P."/>
            <person name="Benoit I."/>
            <person name="Burger G."/>
            <person name="Camino L.P."/>
            <person name="Canovas D."/>
            <person name="Cerda-Olmedo E."/>
            <person name="Cheng J.-F."/>
            <person name="Dominguez A."/>
            <person name="Elias M."/>
            <person name="Eslava A.P."/>
            <person name="Glaser F."/>
            <person name="Grimwood J."/>
            <person name="Gutierrez G."/>
            <person name="Heitman J."/>
            <person name="Henrissat B."/>
            <person name="Iturriaga E.A."/>
            <person name="Lang B.F."/>
            <person name="Lavin J.L."/>
            <person name="Lee S."/>
            <person name="Li W."/>
            <person name="Lindquist E."/>
            <person name="Lopez-Garcia S."/>
            <person name="Luque E.M."/>
            <person name="Marcos A.T."/>
            <person name="Martin J."/>
            <person name="Mccluskey K."/>
            <person name="Medina H.R."/>
            <person name="Miralles-Duran A."/>
            <person name="Miyazaki A."/>
            <person name="Munoz-Torres E."/>
            <person name="Oguiza J.A."/>
            <person name="Ohm R."/>
            <person name="Olmedo M."/>
            <person name="Orejas M."/>
            <person name="Ortiz-Castellanos L."/>
            <person name="Pisabarro A.G."/>
            <person name="Rodriguez-Romero J."/>
            <person name="Ruiz-Herrera J."/>
            <person name="Ruiz-Vazquez R."/>
            <person name="Sanz C."/>
            <person name="Schackwitz W."/>
            <person name="Schmutz J."/>
            <person name="Shahriari M."/>
            <person name="Shelest E."/>
            <person name="Silva-Franco F."/>
            <person name="Soanes D."/>
            <person name="Syed K."/>
            <person name="Tagua V.G."/>
            <person name="Talbot N.J."/>
            <person name="Thon M."/>
            <person name="De Vries R.P."/>
            <person name="Wiebenga A."/>
            <person name="Yadav J.S."/>
            <person name="Braun E.L."/>
            <person name="Baker S."/>
            <person name="Garre V."/>
            <person name="Horwitz B."/>
            <person name="Torres-Martinez S."/>
            <person name="Idnurm A."/>
            <person name="Herrera-Estrella A."/>
            <person name="Gabaldon T."/>
            <person name="Grigoriev I.V."/>
        </authorList>
    </citation>
    <scope>NUCLEOTIDE SEQUENCE [LARGE SCALE GENOMIC DNA]</scope>
    <source>
        <strain evidence="2 3">CBS 277.49</strain>
    </source>
</reference>
<evidence type="ECO:0000313" key="3">
    <source>
        <dbReference type="Proteomes" id="UP000077051"/>
    </source>
</evidence>
<proteinExistence type="predicted"/>
<dbReference type="SUPFAM" id="SSF54001">
    <property type="entry name" value="Cysteine proteinases"/>
    <property type="match status" value="1"/>
</dbReference>
<dbReference type="InterPro" id="IPR038765">
    <property type="entry name" value="Papain-like_cys_pep_sf"/>
</dbReference>
<dbReference type="GO" id="GO:0004843">
    <property type="term" value="F:cysteine-type deubiquitinase activity"/>
    <property type="evidence" value="ECO:0007669"/>
    <property type="project" value="InterPro"/>
</dbReference>
<sequence>MDGEDDFAFVAYPQELVTLALTTGAGGLNSQQDASECLIVVCKAYVHHMCLKTTCTSGSTHKHVDTQHMVAEGARDAQLRNELLDNFAVFTLGASTPSTLAQKLGSWLKNSNKMCAIFPILNYCLDRLVLGGAAGSNVPHAVVDLPLQINMQRYYTEHLHPYTPNFMYTLHTVIYPNGTDISGHYWSYILDHTTNQWWEFEDQKVQPVEKNTVLHCSKSPDAHSTFVSYFILTDGIHDLVTSAIPDDIS</sequence>
<dbReference type="InterPro" id="IPR001394">
    <property type="entry name" value="Peptidase_C19_UCH"/>
</dbReference>
<dbReference type="GO" id="GO:0016579">
    <property type="term" value="P:protein deubiquitination"/>
    <property type="evidence" value="ECO:0007669"/>
    <property type="project" value="InterPro"/>
</dbReference>
<dbReference type="AlphaFoldDB" id="A0A162QMA1"/>